<dbReference type="InterPro" id="IPR036390">
    <property type="entry name" value="WH_DNA-bd_sf"/>
</dbReference>
<dbReference type="Gene3D" id="3.30.450.40">
    <property type="match status" value="1"/>
</dbReference>
<dbReference type="SUPFAM" id="SSF46785">
    <property type="entry name" value="Winged helix' DNA-binding domain"/>
    <property type="match status" value="1"/>
</dbReference>
<evidence type="ECO:0000313" key="7">
    <source>
        <dbReference type="Proteomes" id="UP000000374"/>
    </source>
</evidence>
<dbReference type="HOGENOM" id="CLU_062618_4_4_4"/>
<feature type="domain" description="HTH iclR-type" evidence="4">
    <location>
        <begin position="1"/>
        <end position="62"/>
    </location>
</feature>
<dbReference type="EMBL" id="CP000542">
    <property type="protein sequence ID" value="ABM59162.1"/>
    <property type="molecule type" value="Genomic_DNA"/>
</dbReference>
<dbReference type="RefSeq" id="WP_011811154.1">
    <property type="nucleotide sequence ID" value="NC_008786.1"/>
</dbReference>
<dbReference type="InterPro" id="IPR014757">
    <property type="entry name" value="Tscrpt_reg_IclR_C"/>
</dbReference>
<dbReference type="SMART" id="SM00346">
    <property type="entry name" value="HTH_ICLR"/>
    <property type="match status" value="1"/>
</dbReference>
<accession>A1WNF5</accession>
<proteinExistence type="predicted"/>
<keyword evidence="2" id="KW-0238">DNA-binding</keyword>
<evidence type="ECO:0000259" key="4">
    <source>
        <dbReference type="PROSITE" id="PS51077"/>
    </source>
</evidence>
<dbReference type="PANTHER" id="PTHR30136">
    <property type="entry name" value="HELIX-TURN-HELIX TRANSCRIPTIONAL REGULATOR, ICLR FAMILY"/>
    <property type="match status" value="1"/>
</dbReference>
<feature type="domain" description="IclR-ED" evidence="5">
    <location>
        <begin position="63"/>
        <end position="246"/>
    </location>
</feature>
<organism evidence="6 7">
    <name type="scientific">Verminephrobacter eiseniae (strain EF01-2)</name>
    <dbReference type="NCBI Taxonomy" id="391735"/>
    <lineage>
        <taxon>Bacteria</taxon>
        <taxon>Pseudomonadati</taxon>
        <taxon>Pseudomonadota</taxon>
        <taxon>Betaproteobacteria</taxon>
        <taxon>Burkholderiales</taxon>
        <taxon>Comamonadaceae</taxon>
        <taxon>Verminephrobacter</taxon>
    </lineage>
</organism>
<dbReference type="Pfam" id="PF01614">
    <property type="entry name" value="IclR_C"/>
    <property type="match status" value="1"/>
</dbReference>
<dbReference type="GeneID" id="76461867"/>
<evidence type="ECO:0000256" key="3">
    <source>
        <dbReference type="ARBA" id="ARBA00023163"/>
    </source>
</evidence>
<evidence type="ECO:0000256" key="1">
    <source>
        <dbReference type="ARBA" id="ARBA00023015"/>
    </source>
</evidence>
<dbReference type="GO" id="GO:0045892">
    <property type="term" value="P:negative regulation of DNA-templated transcription"/>
    <property type="evidence" value="ECO:0007669"/>
    <property type="project" value="TreeGrafter"/>
</dbReference>
<gene>
    <name evidence="6" type="ordered locus">Veis_3441</name>
</gene>
<name>A1WNF5_VEREI</name>
<dbReference type="Proteomes" id="UP000000374">
    <property type="component" value="Chromosome"/>
</dbReference>
<evidence type="ECO:0000259" key="5">
    <source>
        <dbReference type="PROSITE" id="PS51078"/>
    </source>
</evidence>
<evidence type="ECO:0000256" key="2">
    <source>
        <dbReference type="ARBA" id="ARBA00023125"/>
    </source>
</evidence>
<dbReference type="InterPro" id="IPR029016">
    <property type="entry name" value="GAF-like_dom_sf"/>
</dbReference>
<dbReference type="STRING" id="391735.Veis_3441"/>
<dbReference type="eggNOG" id="COG1414">
    <property type="taxonomic scope" value="Bacteria"/>
</dbReference>
<dbReference type="PROSITE" id="PS51077">
    <property type="entry name" value="HTH_ICLR"/>
    <property type="match status" value="1"/>
</dbReference>
<dbReference type="SUPFAM" id="SSF55781">
    <property type="entry name" value="GAF domain-like"/>
    <property type="match status" value="1"/>
</dbReference>
<dbReference type="GO" id="GO:0003700">
    <property type="term" value="F:DNA-binding transcription factor activity"/>
    <property type="evidence" value="ECO:0007669"/>
    <property type="project" value="TreeGrafter"/>
</dbReference>
<keyword evidence="7" id="KW-1185">Reference proteome</keyword>
<dbReference type="Gene3D" id="1.10.10.10">
    <property type="entry name" value="Winged helix-like DNA-binding domain superfamily/Winged helix DNA-binding domain"/>
    <property type="match status" value="1"/>
</dbReference>
<evidence type="ECO:0000313" key="6">
    <source>
        <dbReference type="EMBL" id="ABM59162.1"/>
    </source>
</evidence>
<dbReference type="AlphaFoldDB" id="A1WNF5"/>
<dbReference type="Pfam" id="PF09339">
    <property type="entry name" value="HTH_IclR"/>
    <property type="match status" value="1"/>
</dbReference>
<dbReference type="KEGG" id="vei:Veis_3441"/>
<dbReference type="InterPro" id="IPR050707">
    <property type="entry name" value="HTH_MetabolicPath_Reg"/>
</dbReference>
<dbReference type="PANTHER" id="PTHR30136:SF24">
    <property type="entry name" value="HTH-TYPE TRANSCRIPTIONAL REPRESSOR ALLR"/>
    <property type="match status" value="1"/>
</dbReference>
<keyword evidence="3" id="KW-0804">Transcription</keyword>
<dbReference type="GO" id="GO:0003677">
    <property type="term" value="F:DNA binding"/>
    <property type="evidence" value="ECO:0007669"/>
    <property type="project" value="UniProtKB-KW"/>
</dbReference>
<dbReference type="InterPro" id="IPR005471">
    <property type="entry name" value="Tscrpt_reg_IclR_N"/>
</dbReference>
<sequence length="260" mass="28356">MPGTNRMLRILGLFALERPVITPEQLIDEFGVSRASVYRDLGQLTRAGMLERVADRGYVLGPMVVELDRQVRLADPLLQAAQELPAKLADETGGAVLLCRFHGSKVLCIHQVSGRNPALSVSYQRGRAMPLYRGATSKIILAYLPPAQLERLWASERQTAVAAGLPDDYAELTRVLGALRQSGHCVTAGEIDPDAVGLAVALRDAEHLLGSLSVVLPAATLTAALRQWVLSRLQSVAGRIEGRLQDQRDKARAIRKREMP</sequence>
<reference evidence="7" key="1">
    <citation type="submission" date="2006-12" db="EMBL/GenBank/DDBJ databases">
        <title>Complete sequence of chromosome 1 of Verminephrobacter eiseniae EF01-2.</title>
        <authorList>
            <person name="Copeland A."/>
            <person name="Lucas S."/>
            <person name="Lapidus A."/>
            <person name="Barry K."/>
            <person name="Detter J.C."/>
            <person name="Glavina del Rio T."/>
            <person name="Dalin E."/>
            <person name="Tice H."/>
            <person name="Pitluck S."/>
            <person name="Chertkov O."/>
            <person name="Brettin T."/>
            <person name="Bruce D."/>
            <person name="Han C."/>
            <person name="Tapia R."/>
            <person name="Gilna P."/>
            <person name="Schmutz J."/>
            <person name="Larimer F."/>
            <person name="Land M."/>
            <person name="Hauser L."/>
            <person name="Kyrpides N."/>
            <person name="Kim E."/>
            <person name="Stahl D."/>
            <person name="Richardson P."/>
        </authorList>
    </citation>
    <scope>NUCLEOTIDE SEQUENCE [LARGE SCALE GENOMIC DNA]</scope>
    <source>
        <strain evidence="7">EF01-2</strain>
    </source>
</reference>
<dbReference type="PROSITE" id="PS51078">
    <property type="entry name" value="ICLR_ED"/>
    <property type="match status" value="1"/>
</dbReference>
<dbReference type="InterPro" id="IPR036388">
    <property type="entry name" value="WH-like_DNA-bd_sf"/>
</dbReference>
<dbReference type="OrthoDB" id="8721254at2"/>
<keyword evidence="1" id="KW-0805">Transcription regulation</keyword>
<protein>
    <submittedName>
        <fullName evidence="6">Transcriptional regulator, IclR family</fullName>
    </submittedName>
</protein>